<accession>A0A371QW98</accession>
<dbReference type="AlphaFoldDB" id="A0A371QW98"/>
<proteinExistence type="predicted"/>
<dbReference type="Proteomes" id="UP000257123">
    <property type="component" value="Unassembled WGS sequence"/>
</dbReference>
<evidence type="ECO:0000313" key="3">
    <source>
        <dbReference type="EMBL" id="RFA94561.1"/>
    </source>
</evidence>
<evidence type="ECO:0000256" key="1">
    <source>
        <dbReference type="SAM" id="Phobius"/>
    </source>
</evidence>
<feature type="transmembrane region" description="Helical" evidence="1">
    <location>
        <begin position="45"/>
        <end position="67"/>
    </location>
</feature>
<keyword evidence="1" id="KW-0812">Transmembrane</keyword>
<evidence type="ECO:0000313" key="2">
    <source>
        <dbReference type="EMBL" id="RFA92368.1"/>
    </source>
</evidence>
<evidence type="ECO:0000313" key="5">
    <source>
        <dbReference type="Proteomes" id="UP000257123"/>
    </source>
</evidence>
<reference evidence="4 5" key="1">
    <citation type="submission" date="2017-07" db="EMBL/GenBank/DDBJ databases">
        <title>Draft genome sequence of aerobic hyperthermophilic archaea, Pyrobaculum aerophilum YKB31 and YKB32.</title>
        <authorList>
            <person name="Mochizuki T."/>
            <person name="Berliner A.J."/>
            <person name="Yoshida-Takashima Y."/>
            <person name="Takaki Y."/>
            <person name="Nunoura T."/>
            <person name="Takai K."/>
        </authorList>
    </citation>
    <scope>NUCLEOTIDE SEQUENCE [LARGE SCALE GENOMIC DNA]</scope>
    <source>
        <strain evidence="2 5">YKB31</strain>
        <strain evidence="3 4">YKB32</strain>
    </source>
</reference>
<keyword evidence="1" id="KW-1133">Transmembrane helix</keyword>
<dbReference type="EMBL" id="NMUF01000082">
    <property type="protein sequence ID" value="RFA94561.1"/>
    <property type="molecule type" value="Genomic_DNA"/>
</dbReference>
<organism evidence="3 4">
    <name type="scientific">Pyrobaculum aerophilum</name>
    <dbReference type="NCBI Taxonomy" id="13773"/>
    <lineage>
        <taxon>Archaea</taxon>
        <taxon>Thermoproteota</taxon>
        <taxon>Thermoprotei</taxon>
        <taxon>Thermoproteales</taxon>
        <taxon>Thermoproteaceae</taxon>
        <taxon>Pyrobaculum</taxon>
    </lineage>
</organism>
<protein>
    <submittedName>
        <fullName evidence="3">Uncharacterized protein</fullName>
    </submittedName>
</protein>
<name>A0A371QW98_9CREN</name>
<comment type="caution">
    <text evidence="3">The sequence shown here is derived from an EMBL/GenBank/DDBJ whole genome shotgun (WGS) entry which is preliminary data.</text>
</comment>
<dbReference type="Proteomes" id="UP000256877">
    <property type="component" value="Unassembled WGS sequence"/>
</dbReference>
<evidence type="ECO:0000313" key="4">
    <source>
        <dbReference type="Proteomes" id="UP000256877"/>
    </source>
</evidence>
<sequence length="84" mass="9702">MAESDSVSIYFKALGRLEKGVEGSAFGTQIQKSCYSAPLLNSRDLTLFIITYNYLYFLLTYITTLLINRKFFIFHFPSTAWKNL</sequence>
<gene>
    <name evidence="2" type="ORF">CGL51_14405</name>
    <name evidence="3" type="ORF">CGL52_14275</name>
</gene>
<keyword evidence="1" id="KW-0472">Membrane</keyword>
<dbReference type="EMBL" id="NMUE01000091">
    <property type="protein sequence ID" value="RFA92368.1"/>
    <property type="molecule type" value="Genomic_DNA"/>
</dbReference>